<name>A0AAW1GM42_SAPOF</name>
<feature type="domain" description="Leucine-rich repeat-containing N-terminal plant-type" evidence="9">
    <location>
        <begin position="31"/>
        <end position="70"/>
    </location>
</feature>
<keyword evidence="4 8" id="KW-0732">Signal</keyword>
<evidence type="ECO:0000256" key="7">
    <source>
        <dbReference type="ARBA" id="ARBA00038043"/>
    </source>
</evidence>
<dbReference type="InterPro" id="IPR051848">
    <property type="entry name" value="PGIP"/>
</dbReference>
<sequence>MDTFPYIFLILFCLAVTTTTTSAADDLFCNAADKAALLKIRDHFGGPNGRLSDWDSTTDCCTDWSFVGCDLEYQGEPGRVTTVTISRGWGLSGTLPAEFGDLPFLSFLSLSDEPNVTGPIPQSYSKLSNLQKLELNSNSLSGPIPSFLGQLKKLQELDLSNNRFTGQIPASIGSLTGLNQFNVSFNQLCGAIPSGLKKFGAGAFAHNKCLCGAPLPAC</sequence>
<evidence type="ECO:0000256" key="6">
    <source>
        <dbReference type="ARBA" id="ARBA00023136"/>
    </source>
</evidence>
<accession>A0AAW1GM42</accession>
<dbReference type="GO" id="GO:0016020">
    <property type="term" value="C:membrane"/>
    <property type="evidence" value="ECO:0007669"/>
    <property type="project" value="UniProtKB-SubCell"/>
</dbReference>
<evidence type="ECO:0000256" key="8">
    <source>
        <dbReference type="SAM" id="SignalP"/>
    </source>
</evidence>
<dbReference type="AlphaFoldDB" id="A0AAW1GM42"/>
<evidence type="ECO:0000256" key="2">
    <source>
        <dbReference type="ARBA" id="ARBA00004370"/>
    </source>
</evidence>
<dbReference type="PANTHER" id="PTHR48059">
    <property type="entry name" value="POLYGALACTURONASE INHIBITOR 1"/>
    <property type="match status" value="1"/>
</dbReference>
<evidence type="ECO:0000259" key="9">
    <source>
        <dbReference type="Pfam" id="PF08263"/>
    </source>
</evidence>
<comment type="similarity">
    <text evidence="7">Belongs to the polygalacturonase-inhibiting protein family.</text>
</comment>
<comment type="subcellular location">
    <subcellularLocation>
        <location evidence="1">Cell envelope</location>
    </subcellularLocation>
    <subcellularLocation>
        <location evidence="2">Membrane</location>
    </subcellularLocation>
</comment>
<evidence type="ECO:0000256" key="3">
    <source>
        <dbReference type="ARBA" id="ARBA00022614"/>
    </source>
</evidence>
<dbReference type="PANTHER" id="PTHR48059:SF12">
    <property type="entry name" value="POLYGALACTURONASE INHIBITOR 1-LIKE"/>
    <property type="match status" value="1"/>
</dbReference>
<reference evidence="10" key="1">
    <citation type="submission" date="2024-03" db="EMBL/GenBank/DDBJ databases">
        <title>WGS assembly of Saponaria officinalis var. Norfolk2.</title>
        <authorList>
            <person name="Jenkins J."/>
            <person name="Shu S."/>
            <person name="Grimwood J."/>
            <person name="Barry K."/>
            <person name="Goodstein D."/>
            <person name="Schmutz J."/>
            <person name="Leebens-Mack J."/>
            <person name="Osbourn A."/>
        </authorList>
    </citation>
    <scope>NUCLEOTIDE SEQUENCE [LARGE SCALE GENOMIC DNA]</scope>
    <source>
        <strain evidence="10">JIC</strain>
    </source>
</reference>
<keyword evidence="3" id="KW-0433">Leucine-rich repeat</keyword>
<evidence type="ECO:0000256" key="5">
    <source>
        <dbReference type="ARBA" id="ARBA00022737"/>
    </source>
</evidence>
<dbReference type="EMBL" id="JBDFQZ010000014">
    <property type="protein sequence ID" value="KAK9664579.1"/>
    <property type="molecule type" value="Genomic_DNA"/>
</dbReference>
<evidence type="ECO:0000256" key="4">
    <source>
        <dbReference type="ARBA" id="ARBA00022729"/>
    </source>
</evidence>
<dbReference type="Pfam" id="PF08263">
    <property type="entry name" value="LRRNT_2"/>
    <property type="match status" value="1"/>
</dbReference>
<organism evidence="10 11">
    <name type="scientific">Saponaria officinalis</name>
    <name type="common">Common soapwort</name>
    <name type="synonym">Lychnis saponaria</name>
    <dbReference type="NCBI Taxonomy" id="3572"/>
    <lineage>
        <taxon>Eukaryota</taxon>
        <taxon>Viridiplantae</taxon>
        <taxon>Streptophyta</taxon>
        <taxon>Embryophyta</taxon>
        <taxon>Tracheophyta</taxon>
        <taxon>Spermatophyta</taxon>
        <taxon>Magnoliopsida</taxon>
        <taxon>eudicotyledons</taxon>
        <taxon>Gunneridae</taxon>
        <taxon>Pentapetalae</taxon>
        <taxon>Caryophyllales</taxon>
        <taxon>Caryophyllaceae</taxon>
        <taxon>Caryophylleae</taxon>
        <taxon>Saponaria</taxon>
    </lineage>
</organism>
<evidence type="ECO:0000313" key="10">
    <source>
        <dbReference type="EMBL" id="KAK9664579.1"/>
    </source>
</evidence>
<proteinExistence type="inferred from homology"/>
<feature type="chain" id="PRO_5043867105" description="Leucine-rich repeat-containing N-terminal plant-type domain-containing protein" evidence="8">
    <location>
        <begin position="24"/>
        <end position="218"/>
    </location>
</feature>
<gene>
    <name evidence="10" type="ORF">RND81_14G053100</name>
</gene>
<evidence type="ECO:0000313" key="11">
    <source>
        <dbReference type="Proteomes" id="UP001443914"/>
    </source>
</evidence>
<dbReference type="InterPro" id="IPR001611">
    <property type="entry name" value="Leu-rich_rpt"/>
</dbReference>
<keyword evidence="11" id="KW-1185">Reference proteome</keyword>
<dbReference type="Proteomes" id="UP001443914">
    <property type="component" value="Unassembled WGS sequence"/>
</dbReference>
<dbReference type="InterPro" id="IPR032675">
    <property type="entry name" value="LRR_dom_sf"/>
</dbReference>
<feature type="signal peptide" evidence="8">
    <location>
        <begin position="1"/>
        <end position="23"/>
    </location>
</feature>
<dbReference type="Pfam" id="PF13855">
    <property type="entry name" value="LRR_8"/>
    <property type="match status" value="1"/>
</dbReference>
<keyword evidence="6" id="KW-0472">Membrane</keyword>
<protein>
    <recommendedName>
        <fullName evidence="9">Leucine-rich repeat-containing N-terminal plant-type domain-containing protein</fullName>
    </recommendedName>
</protein>
<dbReference type="FunFam" id="3.80.10.10:FF:000400">
    <property type="entry name" value="Nuclear pore complex protein NUP107"/>
    <property type="match status" value="1"/>
</dbReference>
<comment type="caution">
    <text evidence="10">The sequence shown here is derived from an EMBL/GenBank/DDBJ whole genome shotgun (WGS) entry which is preliminary data.</text>
</comment>
<dbReference type="SUPFAM" id="SSF52058">
    <property type="entry name" value="L domain-like"/>
    <property type="match status" value="1"/>
</dbReference>
<keyword evidence="5" id="KW-0677">Repeat</keyword>
<dbReference type="Gene3D" id="3.80.10.10">
    <property type="entry name" value="Ribonuclease Inhibitor"/>
    <property type="match status" value="1"/>
</dbReference>
<evidence type="ECO:0000256" key="1">
    <source>
        <dbReference type="ARBA" id="ARBA00004196"/>
    </source>
</evidence>
<dbReference type="InterPro" id="IPR013210">
    <property type="entry name" value="LRR_N_plant-typ"/>
</dbReference>